<gene>
    <name evidence="1" type="ORF">Fot_32060</name>
</gene>
<dbReference type="EMBL" id="JBFOLJ010000009">
    <property type="protein sequence ID" value="KAL2508413.1"/>
    <property type="molecule type" value="Genomic_DNA"/>
</dbReference>
<organism evidence="1 2">
    <name type="scientific">Forsythia ovata</name>
    <dbReference type="NCBI Taxonomy" id="205694"/>
    <lineage>
        <taxon>Eukaryota</taxon>
        <taxon>Viridiplantae</taxon>
        <taxon>Streptophyta</taxon>
        <taxon>Embryophyta</taxon>
        <taxon>Tracheophyta</taxon>
        <taxon>Spermatophyta</taxon>
        <taxon>Magnoliopsida</taxon>
        <taxon>eudicotyledons</taxon>
        <taxon>Gunneridae</taxon>
        <taxon>Pentapetalae</taxon>
        <taxon>asterids</taxon>
        <taxon>lamiids</taxon>
        <taxon>Lamiales</taxon>
        <taxon>Oleaceae</taxon>
        <taxon>Forsythieae</taxon>
        <taxon>Forsythia</taxon>
    </lineage>
</organism>
<proteinExistence type="predicted"/>
<sequence length="116" mass="13400">MSGVGGDEFSDFAIVCEGNGEFRENDKEEERVMSYTAFLSFHQEKEKEKKWRGINFTRKRTNFTWNNSCVKGEKQQLFLTVKILPAKLSVNHSVRDYAVGPYNRKTLSLVPETTMP</sequence>
<protein>
    <submittedName>
        <fullName evidence="1">Uncharacterized protein</fullName>
    </submittedName>
</protein>
<name>A0ABD1T7A5_9LAMI</name>
<reference evidence="2" key="1">
    <citation type="submission" date="2024-07" db="EMBL/GenBank/DDBJ databases">
        <title>Two chromosome-level genome assemblies of Korean endemic species Abeliophyllum distichum and Forsythia ovata (Oleaceae).</title>
        <authorList>
            <person name="Jang H."/>
        </authorList>
    </citation>
    <scope>NUCLEOTIDE SEQUENCE [LARGE SCALE GENOMIC DNA]</scope>
</reference>
<comment type="caution">
    <text evidence="1">The sequence shown here is derived from an EMBL/GenBank/DDBJ whole genome shotgun (WGS) entry which is preliminary data.</text>
</comment>
<dbReference type="AlphaFoldDB" id="A0ABD1T7A5"/>
<accession>A0ABD1T7A5</accession>
<dbReference type="Proteomes" id="UP001604277">
    <property type="component" value="Unassembled WGS sequence"/>
</dbReference>
<keyword evidence="2" id="KW-1185">Reference proteome</keyword>
<evidence type="ECO:0000313" key="1">
    <source>
        <dbReference type="EMBL" id="KAL2508413.1"/>
    </source>
</evidence>
<evidence type="ECO:0000313" key="2">
    <source>
        <dbReference type="Proteomes" id="UP001604277"/>
    </source>
</evidence>